<gene>
    <name evidence="1" type="ordered locus">CLOST_2205</name>
</gene>
<dbReference type="KEGG" id="cst:CLOST_2205"/>
<name>E3PTX1_ACESD</name>
<accession>E3PTX1</accession>
<dbReference type="BioCyc" id="CSTI499177:GJE9-2271-MONOMER"/>
<dbReference type="EMBL" id="FP565809">
    <property type="protein sequence ID" value="CBH22325.1"/>
    <property type="molecule type" value="Genomic_DNA"/>
</dbReference>
<dbReference type="Proteomes" id="UP000007041">
    <property type="component" value="Chromosome"/>
</dbReference>
<proteinExistence type="predicted"/>
<evidence type="ECO:0000313" key="1">
    <source>
        <dbReference type="EMBL" id="CBH22325.1"/>
    </source>
</evidence>
<dbReference type="HOGENOM" id="CLU_2805004_0_0_9"/>
<organism evidence="1 2">
    <name type="scientific">Acetoanaerobium sticklandii (strain ATCC 12662 / DSM 519 / JCM 1433 / CCUG 9281 / NCIMB 10654 / HF)</name>
    <name type="common">Clostridium sticklandii</name>
    <dbReference type="NCBI Taxonomy" id="499177"/>
    <lineage>
        <taxon>Bacteria</taxon>
        <taxon>Bacillati</taxon>
        <taxon>Bacillota</taxon>
        <taxon>Clostridia</taxon>
        <taxon>Peptostreptococcales</taxon>
        <taxon>Filifactoraceae</taxon>
        <taxon>Acetoanaerobium</taxon>
    </lineage>
</organism>
<evidence type="ECO:0000313" key="2">
    <source>
        <dbReference type="Proteomes" id="UP000007041"/>
    </source>
</evidence>
<dbReference type="STRING" id="1511.CLOST_2205"/>
<reference evidence="2" key="1">
    <citation type="journal article" date="2010" name="BMC Genomics">
        <title>Clostridium sticklandii, a specialist in amino acid degradation:revisiting its metabolism through its genome sequence.</title>
        <authorList>
            <person name="Fonknechten N."/>
            <person name="Chaussonnerie S."/>
            <person name="Tricot S."/>
            <person name="Lajus A."/>
            <person name="Andreesen J.R."/>
            <person name="Perchat N."/>
            <person name="Pelletier E."/>
            <person name="Gouyvenoux M."/>
            <person name="Barbe V."/>
            <person name="Salanoubat M."/>
            <person name="Le Paslier D."/>
            <person name="Weissenbach J."/>
            <person name="Cohen G.N."/>
            <person name="Kreimeyer A."/>
        </authorList>
    </citation>
    <scope>NUCLEOTIDE SEQUENCE [LARGE SCALE GENOMIC DNA]</scope>
    <source>
        <strain evidence="2">ATCC 12662 / DSM 519 / JCM 1433 / CCUG 9281 / NCIMB 10654 / HF</strain>
    </source>
</reference>
<keyword evidence="2" id="KW-1185">Reference proteome</keyword>
<dbReference type="AlphaFoldDB" id="E3PTX1"/>
<protein>
    <submittedName>
        <fullName evidence="1">Uncharacterized protein</fullName>
    </submittedName>
</protein>
<sequence length="67" mass="8375">MIYKKINFRIKKFIKYLEKSDIEYTLLVWYTKRNKNMNQREVVSHEEDYYISTSNFCIKHYVVCRVL</sequence>